<accession>A0A3M0KRH5</accession>
<name>A0A3M0KRH5_HIRRU</name>
<proteinExistence type="predicted"/>
<evidence type="ECO:0000313" key="1">
    <source>
        <dbReference type="EMBL" id="RMC15241.1"/>
    </source>
</evidence>
<evidence type="ECO:0000313" key="2">
    <source>
        <dbReference type="Proteomes" id="UP000269221"/>
    </source>
</evidence>
<dbReference type="Proteomes" id="UP000269221">
    <property type="component" value="Unassembled WGS sequence"/>
</dbReference>
<organism evidence="1 2">
    <name type="scientific">Hirundo rustica rustica</name>
    <dbReference type="NCBI Taxonomy" id="333673"/>
    <lineage>
        <taxon>Eukaryota</taxon>
        <taxon>Metazoa</taxon>
        <taxon>Chordata</taxon>
        <taxon>Craniata</taxon>
        <taxon>Vertebrata</taxon>
        <taxon>Euteleostomi</taxon>
        <taxon>Archelosauria</taxon>
        <taxon>Archosauria</taxon>
        <taxon>Dinosauria</taxon>
        <taxon>Saurischia</taxon>
        <taxon>Theropoda</taxon>
        <taxon>Coelurosauria</taxon>
        <taxon>Aves</taxon>
        <taxon>Neognathae</taxon>
        <taxon>Neoaves</taxon>
        <taxon>Telluraves</taxon>
        <taxon>Australaves</taxon>
        <taxon>Passeriformes</taxon>
        <taxon>Sylvioidea</taxon>
        <taxon>Hirundinidae</taxon>
        <taxon>Hirundo</taxon>
    </lineage>
</organism>
<gene>
    <name evidence="1" type="ORF">DUI87_07426</name>
</gene>
<dbReference type="EMBL" id="QRBI01000104">
    <property type="protein sequence ID" value="RMC15241.1"/>
    <property type="molecule type" value="Genomic_DNA"/>
</dbReference>
<dbReference type="AlphaFoldDB" id="A0A3M0KRH5"/>
<keyword evidence="2" id="KW-1185">Reference proteome</keyword>
<comment type="caution">
    <text evidence="1">The sequence shown here is derived from an EMBL/GenBank/DDBJ whole genome shotgun (WGS) entry which is preliminary data.</text>
</comment>
<protein>
    <submittedName>
        <fullName evidence="1">Uncharacterized protein</fullName>
    </submittedName>
</protein>
<sequence length="229" mass="25085">MEILARNPQCLSVVAKKPSKVWASELRTLILNFLRLSCPLPLPSCACGNAKHRTLLQETEHDSDAAFAMSCTAVTEGQLPWILGDAPGTFWLMAEASSFITSRDVMETLVPDNFMGLAEASPSLLPVALVFSQAAQISLTTLRGQGSDQVLASPIPMLLEELKFICLWADNISGPRARGYKASCFFSGRPEIIFPSLHKHHMSRRTQAVCAVLADKVASRCYNSFNLEE</sequence>
<reference evidence="1 2" key="1">
    <citation type="submission" date="2018-07" db="EMBL/GenBank/DDBJ databases">
        <title>A high quality draft genome assembly of the barn swallow (H. rustica rustica).</title>
        <authorList>
            <person name="Formenti G."/>
            <person name="Chiara M."/>
            <person name="Poveda L."/>
            <person name="Francoijs K.-J."/>
            <person name="Bonisoli-Alquati A."/>
            <person name="Canova L."/>
            <person name="Gianfranceschi L."/>
            <person name="Horner D.S."/>
            <person name="Saino N."/>
        </authorList>
    </citation>
    <scope>NUCLEOTIDE SEQUENCE [LARGE SCALE GENOMIC DNA]</scope>
    <source>
        <strain evidence="1">Chelidonia</strain>
        <tissue evidence="1">Blood</tissue>
    </source>
</reference>